<dbReference type="PROSITE" id="PS01209">
    <property type="entry name" value="LDLRA_1"/>
    <property type="match status" value="6"/>
</dbReference>
<feature type="disulfide bond" evidence="13">
    <location>
        <begin position="565"/>
        <end position="580"/>
    </location>
</feature>
<feature type="disulfide bond" evidence="13">
    <location>
        <begin position="510"/>
        <end position="528"/>
    </location>
</feature>
<keyword evidence="17" id="KW-1185">Reference proteome</keyword>
<keyword evidence="9 13" id="KW-1015">Disulfide bond</keyword>
<dbReference type="PROSITE" id="PS51120">
    <property type="entry name" value="LDLRB"/>
    <property type="match status" value="3"/>
</dbReference>
<dbReference type="GO" id="GO:0006897">
    <property type="term" value="P:endocytosis"/>
    <property type="evidence" value="ECO:0007669"/>
    <property type="project" value="UniProtKB-KW"/>
</dbReference>
<evidence type="ECO:0000256" key="8">
    <source>
        <dbReference type="ARBA" id="ARBA00023136"/>
    </source>
</evidence>
<dbReference type="SMART" id="SM00135">
    <property type="entry name" value="LY"/>
    <property type="match status" value="9"/>
</dbReference>
<feature type="disulfide bond" evidence="13">
    <location>
        <begin position="592"/>
        <end position="610"/>
    </location>
</feature>
<dbReference type="Proteomes" id="UP001209878">
    <property type="component" value="Unassembled WGS sequence"/>
</dbReference>
<dbReference type="PROSITE" id="PS50026">
    <property type="entry name" value="EGF_3"/>
    <property type="match status" value="1"/>
</dbReference>
<sequence length="1132" mass="126757">MSLDGGHYEVISRGHKAVYVLDYDLATKKIYFTDDTVKKSQRMDTDGSHLETVEQHHSFNVAGIAVDWITRKLYWTMRSVRGIFVAQLNGTHVKVLVRAQSPKPKGIAVHPGKGYVFWTDWGLFPFIGRVGMDGQGVTRIIDTGIGTPSGITVDYQRDHIWWTDIKLDRIEYADLDGTNRQVVVTAVSYAFAVEVFRGSVYWCDWDRRTIERADITTDHTGNRTVLIKTMELPSDLHVYHPDRQPLMSNPCGDNNGGCSHLCLIKAGGQGHRCACPEYFTLEDDGKTCTANCSSSQFECGHLDHKCIPLVLRCDGSQDCKGGEDEDNCGAKVCFPGQFKCHDGGCVQAIQMCDLRSDCKDGTDEHLQMCTDHVCLPYQFRCGSGQCILSSWECDNNRDCIDGTDEFPLNPRCSNVTKCSEFQFTCQNNKKCVPLSFYCDGTNDCSDGSDEPRDICLKQMKPCAVGSVRCNGSYDCVPVTGLCDSRRDCRNGWDEVKDNCPQCDLTTHFRCLSGTCIPRAWVCDFHSDCMDGSDEKLTICRNHSRTCSSVEFTCDNGRCIHQTFVCDAGDDCGDHSDEVNCRNVTCGAGKFQCRNGQCISKQDECNGWKNCDDFSDEHEHCPTHFPNGRLCPSSQFQCANKVCILRDWECDGSDDCKDGSDEAVELCRPRSCNQKTHFLCGNFACIPRWELCNGRDNCGDSSDENATLCESSRPACGVDEFKCSNRRCVPAVQLCDNHDDCGDRSDELGCHRTKNSSCEINNGGCEGNCTALGEDAGYICSCPPGFRASVVDPKSCEDVNECSHWDNFCPQTCVNTRGSFKCECQAGFIDVTRRGTICEPAELEWKELESYNIPVGSEIRQFFPRSQMYRAFVTNQGRIGATDYDPINRVIYWVDTRSKELKRARMPRNEASIDVMSNPQDLGITNLADPAGVAFDWLTGNVYWTETSKSAIMVARHDGNYKKTLLLAPRPTAIVVDPELGLMFWIGGSETTRKINKGRMNGKWTLVIIYKELIFPTDLAIDLHMGHTLYWSDPKKDVIESFDISGSRGRNIVIQKVVNLDVFAGHLFWLTSGKEQVLYKQDKFGRGVKLSVLGHLRHAASVKVFYPHQYYSQSKYHTNTTHRVSTTPVLLTE</sequence>
<dbReference type="SUPFAM" id="SSF63825">
    <property type="entry name" value="YWTD domain"/>
    <property type="match status" value="2"/>
</dbReference>
<dbReference type="InterPro" id="IPR018097">
    <property type="entry name" value="EGF_Ca-bd_CS"/>
</dbReference>
<dbReference type="FunFam" id="2.10.25.10:FF:000009">
    <property type="entry name" value="Low-density lipoprotein receptor isoform 1"/>
    <property type="match status" value="1"/>
</dbReference>
<protein>
    <recommendedName>
        <fullName evidence="15">EGF-like domain-containing protein</fullName>
    </recommendedName>
</protein>
<keyword evidence="6" id="KW-0677">Repeat</keyword>
<keyword evidence="5" id="KW-0732">Signal</keyword>
<feature type="disulfide bond" evidence="13">
    <location>
        <begin position="734"/>
        <end position="749"/>
    </location>
</feature>
<dbReference type="GO" id="GO:0005886">
    <property type="term" value="C:plasma membrane"/>
    <property type="evidence" value="ECO:0007669"/>
    <property type="project" value="TreeGrafter"/>
</dbReference>
<dbReference type="SMART" id="SM00192">
    <property type="entry name" value="LDLa"/>
    <property type="match status" value="11"/>
</dbReference>
<feature type="domain" description="EGF-like" evidence="15">
    <location>
        <begin position="797"/>
        <end position="838"/>
    </location>
</feature>
<dbReference type="InterPro" id="IPR026823">
    <property type="entry name" value="cEGF"/>
</dbReference>
<dbReference type="Pfam" id="PF00058">
    <property type="entry name" value="Ldl_recept_b"/>
    <property type="match status" value="1"/>
</dbReference>
<evidence type="ECO:0000256" key="7">
    <source>
        <dbReference type="ARBA" id="ARBA00022989"/>
    </source>
</evidence>
<dbReference type="Pfam" id="PF00057">
    <property type="entry name" value="Ldl_recept_a"/>
    <property type="match status" value="10"/>
</dbReference>
<dbReference type="SUPFAM" id="SSF57424">
    <property type="entry name" value="LDL receptor-like module"/>
    <property type="match status" value="11"/>
</dbReference>
<dbReference type="PANTHER" id="PTHR22722">
    <property type="entry name" value="LOW-DENSITY LIPOPROTEIN RECEPTOR-RELATED PROTEIN 2-RELATED"/>
    <property type="match status" value="1"/>
</dbReference>
<keyword evidence="8" id="KW-0472">Membrane</keyword>
<evidence type="ECO:0000256" key="12">
    <source>
        <dbReference type="PROSITE-ProRule" id="PRU00076"/>
    </source>
</evidence>
<comment type="subcellular location">
    <subcellularLocation>
        <location evidence="1">Membrane</location>
        <topology evidence="1">Single-pass type I membrane protein</topology>
    </subcellularLocation>
</comment>
<dbReference type="InterPro" id="IPR036055">
    <property type="entry name" value="LDL_receptor-like_sf"/>
</dbReference>
<dbReference type="PROSITE" id="PS01187">
    <property type="entry name" value="EGF_CA"/>
    <property type="match status" value="1"/>
</dbReference>
<dbReference type="Gene3D" id="4.10.400.10">
    <property type="entry name" value="Low-density Lipoprotein Receptor"/>
    <property type="match status" value="11"/>
</dbReference>
<evidence type="ECO:0000256" key="13">
    <source>
        <dbReference type="PROSITE-ProRule" id="PRU00124"/>
    </source>
</evidence>
<feature type="disulfide bond" evidence="13">
    <location>
        <begin position="313"/>
        <end position="328"/>
    </location>
</feature>
<feature type="disulfide bond" evidence="13">
    <location>
        <begin position="715"/>
        <end position="727"/>
    </location>
</feature>
<dbReference type="PROSITE" id="PS50068">
    <property type="entry name" value="LDLRA_2"/>
    <property type="match status" value="11"/>
</dbReference>
<dbReference type="InterPro" id="IPR023415">
    <property type="entry name" value="LDLR_class-A_CS"/>
</dbReference>
<feature type="disulfide bond" evidence="13">
    <location>
        <begin position="374"/>
        <end position="386"/>
    </location>
</feature>
<dbReference type="EMBL" id="JAODUO010000078">
    <property type="protein sequence ID" value="KAK2190485.1"/>
    <property type="molecule type" value="Genomic_DNA"/>
</dbReference>
<feature type="disulfide bond" evidence="13">
    <location>
        <begin position="333"/>
        <end position="345"/>
    </location>
</feature>
<feature type="repeat" description="LDL-receptor class B" evidence="14">
    <location>
        <begin position="158"/>
        <end position="199"/>
    </location>
</feature>
<feature type="disulfide bond" evidence="13">
    <location>
        <begin position="679"/>
        <end position="697"/>
    </location>
</feature>
<keyword evidence="7" id="KW-1133">Transmembrane helix</keyword>
<dbReference type="SMART" id="SM00179">
    <property type="entry name" value="EGF_CA"/>
    <property type="match status" value="2"/>
</dbReference>
<keyword evidence="2 12" id="KW-0245">EGF-like domain</keyword>
<dbReference type="Pfam" id="PF12662">
    <property type="entry name" value="cEGF"/>
    <property type="match status" value="1"/>
</dbReference>
<feature type="disulfide bond" evidence="13">
    <location>
        <begin position="546"/>
        <end position="558"/>
    </location>
</feature>
<dbReference type="SMART" id="SM00181">
    <property type="entry name" value="EGF"/>
    <property type="match status" value="5"/>
</dbReference>
<accession>A0AAD9P9D9</accession>
<keyword evidence="3" id="KW-0254">Endocytosis</keyword>
<dbReference type="InterPro" id="IPR002172">
    <property type="entry name" value="LDrepeatLR_classA_rpt"/>
</dbReference>
<feature type="disulfide bond" evidence="13">
    <location>
        <begin position="630"/>
        <end position="642"/>
    </location>
</feature>
<dbReference type="InterPro" id="IPR000033">
    <property type="entry name" value="LDLR_classB_rpt"/>
</dbReference>
<comment type="caution">
    <text evidence="12">Lacks conserved residue(s) required for the propagation of feature annotation.</text>
</comment>
<dbReference type="PROSITE" id="PS00010">
    <property type="entry name" value="ASX_HYDROXYL"/>
    <property type="match status" value="1"/>
</dbReference>
<dbReference type="FunFam" id="2.120.10.30:FF:000241">
    <property type="entry name" value="Low-density lipoprotein receptor-related protein 6"/>
    <property type="match status" value="1"/>
</dbReference>
<feature type="disulfide bond" evidence="13">
    <location>
        <begin position="381"/>
        <end position="399"/>
    </location>
</feature>
<evidence type="ECO:0000256" key="10">
    <source>
        <dbReference type="ARBA" id="ARBA00023170"/>
    </source>
</evidence>
<dbReference type="InterPro" id="IPR000152">
    <property type="entry name" value="EGF-type_Asp/Asn_hydroxyl_site"/>
</dbReference>
<evidence type="ECO:0000256" key="1">
    <source>
        <dbReference type="ARBA" id="ARBA00004479"/>
    </source>
</evidence>
<feature type="disulfide bond" evidence="13">
    <location>
        <begin position="585"/>
        <end position="597"/>
    </location>
</feature>
<feature type="disulfide bond" evidence="13">
    <location>
        <begin position="340"/>
        <end position="358"/>
    </location>
</feature>
<evidence type="ECO:0000256" key="3">
    <source>
        <dbReference type="ARBA" id="ARBA00022583"/>
    </source>
</evidence>
<dbReference type="InterPro" id="IPR001881">
    <property type="entry name" value="EGF-like_Ca-bd_dom"/>
</dbReference>
<dbReference type="GO" id="GO:0005509">
    <property type="term" value="F:calcium ion binding"/>
    <property type="evidence" value="ECO:0007669"/>
    <property type="project" value="InterPro"/>
</dbReference>
<keyword evidence="11" id="KW-0325">Glycoprotein</keyword>
<evidence type="ECO:0000256" key="6">
    <source>
        <dbReference type="ARBA" id="ARBA00022737"/>
    </source>
</evidence>
<evidence type="ECO:0000259" key="15">
    <source>
        <dbReference type="PROSITE" id="PS50026"/>
    </source>
</evidence>
<name>A0AAD9P9D9_RIDPI</name>
<proteinExistence type="predicted"/>
<feature type="repeat" description="LDL-receptor class B" evidence="14">
    <location>
        <begin position="71"/>
        <end position="113"/>
    </location>
</feature>
<reference evidence="16" key="1">
    <citation type="journal article" date="2023" name="Mol. Biol. Evol.">
        <title>Third-Generation Sequencing Reveals the Adaptive Role of the Epigenome in Three Deep-Sea Polychaetes.</title>
        <authorList>
            <person name="Perez M."/>
            <person name="Aroh O."/>
            <person name="Sun Y."/>
            <person name="Lan Y."/>
            <person name="Juniper S.K."/>
            <person name="Young C.R."/>
            <person name="Angers B."/>
            <person name="Qian P.Y."/>
        </authorList>
    </citation>
    <scope>NUCLEOTIDE SEQUENCE</scope>
    <source>
        <strain evidence="16">R07B-5</strain>
    </source>
</reference>
<dbReference type="Pfam" id="PF14670">
    <property type="entry name" value="FXa_inhibition"/>
    <property type="match status" value="1"/>
</dbReference>
<dbReference type="InterPro" id="IPR051221">
    <property type="entry name" value="LDLR-related"/>
</dbReference>
<feature type="disulfide bond" evidence="13">
    <location>
        <begin position="722"/>
        <end position="740"/>
    </location>
</feature>
<organism evidence="16 17">
    <name type="scientific">Ridgeia piscesae</name>
    <name type="common">Tubeworm</name>
    <dbReference type="NCBI Taxonomy" id="27915"/>
    <lineage>
        <taxon>Eukaryota</taxon>
        <taxon>Metazoa</taxon>
        <taxon>Spiralia</taxon>
        <taxon>Lophotrochozoa</taxon>
        <taxon>Annelida</taxon>
        <taxon>Polychaeta</taxon>
        <taxon>Sedentaria</taxon>
        <taxon>Canalipalpata</taxon>
        <taxon>Sabellida</taxon>
        <taxon>Siboglinidae</taxon>
        <taxon>Ridgeia</taxon>
    </lineage>
</organism>
<evidence type="ECO:0000256" key="9">
    <source>
        <dbReference type="ARBA" id="ARBA00023157"/>
    </source>
</evidence>
<dbReference type="GO" id="GO:0043235">
    <property type="term" value="C:receptor complex"/>
    <property type="evidence" value="ECO:0007669"/>
    <property type="project" value="TreeGrafter"/>
</dbReference>
<keyword evidence="4" id="KW-0812">Transmembrane</keyword>
<gene>
    <name evidence="16" type="ORF">NP493_78g02009</name>
</gene>
<dbReference type="InterPro" id="IPR011042">
    <property type="entry name" value="6-blade_b-propeller_TolB-like"/>
</dbReference>
<comment type="caution">
    <text evidence="16">The sequence shown here is derived from an EMBL/GenBank/DDBJ whole genome shotgun (WGS) entry which is preliminary data.</text>
</comment>
<dbReference type="SUPFAM" id="SSF57196">
    <property type="entry name" value="EGF/Laminin"/>
    <property type="match status" value="2"/>
</dbReference>
<keyword evidence="10" id="KW-0675">Receptor</keyword>
<dbReference type="CDD" id="cd00112">
    <property type="entry name" value="LDLa"/>
    <property type="match status" value="10"/>
</dbReference>
<dbReference type="Gene3D" id="2.10.25.10">
    <property type="entry name" value="Laminin"/>
    <property type="match status" value="2"/>
</dbReference>
<evidence type="ECO:0000313" key="16">
    <source>
        <dbReference type="EMBL" id="KAK2190485.1"/>
    </source>
</evidence>
<dbReference type="Gene3D" id="2.120.10.30">
    <property type="entry name" value="TolB, C-terminal domain"/>
    <property type="match status" value="2"/>
</dbReference>
<dbReference type="CDD" id="cd00054">
    <property type="entry name" value="EGF_CA"/>
    <property type="match status" value="1"/>
</dbReference>
<feature type="disulfide bond" evidence="13">
    <location>
        <begin position="553"/>
        <end position="571"/>
    </location>
</feature>
<dbReference type="PANTHER" id="PTHR22722:SF14">
    <property type="entry name" value="MEGALIN, ISOFORM A"/>
    <property type="match status" value="1"/>
</dbReference>
<evidence type="ECO:0000313" key="17">
    <source>
        <dbReference type="Proteomes" id="UP001209878"/>
    </source>
</evidence>
<evidence type="ECO:0000256" key="5">
    <source>
        <dbReference type="ARBA" id="ARBA00022729"/>
    </source>
</evidence>
<feature type="repeat" description="LDL-receptor class B" evidence="14">
    <location>
        <begin position="114"/>
        <end position="157"/>
    </location>
</feature>
<dbReference type="InterPro" id="IPR000742">
    <property type="entry name" value="EGF"/>
</dbReference>
<feature type="disulfide bond" evidence="13">
    <location>
        <begin position="637"/>
        <end position="655"/>
    </location>
</feature>
<evidence type="ECO:0000256" key="14">
    <source>
        <dbReference type="PROSITE-ProRule" id="PRU00461"/>
    </source>
</evidence>
<evidence type="ECO:0000256" key="4">
    <source>
        <dbReference type="ARBA" id="ARBA00022692"/>
    </source>
</evidence>
<dbReference type="PRINTS" id="PR00261">
    <property type="entry name" value="LDLRECEPTOR"/>
</dbReference>
<dbReference type="AlphaFoldDB" id="A0AAD9P9D9"/>
<evidence type="ECO:0000256" key="11">
    <source>
        <dbReference type="ARBA" id="ARBA00023180"/>
    </source>
</evidence>
<evidence type="ECO:0000256" key="2">
    <source>
        <dbReference type="ARBA" id="ARBA00022536"/>
    </source>
</evidence>